<gene>
    <name evidence="3" type="ORF">SAMN02745194_01220</name>
</gene>
<dbReference type="Proteomes" id="UP000184387">
    <property type="component" value="Unassembled WGS sequence"/>
</dbReference>
<dbReference type="Pfam" id="PF07589">
    <property type="entry name" value="PEP-CTERM"/>
    <property type="match status" value="1"/>
</dbReference>
<feature type="signal peptide" evidence="1">
    <location>
        <begin position="1"/>
        <end position="27"/>
    </location>
</feature>
<proteinExistence type="predicted"/>
<evidence type="ECO:0000313" key="3">
    <source>
        <dbReference type="EMBL" id="SHI84011.1"/>
    </source>
</evidence>
<keyword evidence="4" id="KW-1185">Reference proteome</keyword>
<organism evidence="3 4">
    <name type="scientific">Muricoccus roseus</name>
    <dbReference type="NCBI Taxonomy" id="198092"/>
    <lineage>
        <taxon>Bacteria</taxon>
        <taxon>Pseudomonadati</taxon>
        <taxon>Pseudomonadota</taxon>
        <taxon>Alphaproteobacteria</taxon>
        <taxon>Acetobacterales</taxon>
        <taxon>Roseomonadaceae</taxon>
        <taxon>Muricoccus</taxon>
    </lineage>
</organism>
<accession>A0A1M6EEZ0</accession>
<dbReference type="InterPro" id="IPR013424">
    <property type="entry name" value="Ice-binding_C"/>
</dbReference>
<dbReference type="RefSeq" id="WP_073132612.1">
    <property type="nucleotide sequence ID" value="NZ_FQZF01000005.1"/>
</dbReference>
<reference evidence="3 4" key="1">
    <citation type="submission" date="2016-11" db="EMBL/GenBank/DDBJ databases">
        <authorList>
            <person name="Jaros S."/>
            <person name="Januszkiewicz K."/>
            <person name="Wedrychowicz H."/>
        </authorList>
    </citation>
    <scope>NUCLEOTIDE SEQUENCE [LARGE SCALE GENOMIC DNA]</scope>
    <source>
        <strain evidence="3 4">DSM 14916</strain>
    </source>
</reference>
<evidence type="ECO:0000313" key="4">
    <source>
        <dbReference type="Proteomes" id="UP000184387"/>
    </source>
</evidence>
<evidence type="ECO:0000256" key="1">
    <source>
        <dbReference type="SAM" id="SignalP"/>
    </source>
</evidence>
<feature type="domain" description="Ice-binding protein C-terminal" evidence="2">
    <location>
        <begin position="206"/>
        <end position="229"/>
    </location>
</feature>
<sequence>MTTLRNLLLAGGAACAVLAGLTGGASAAPTYGFTVYTANQGGASFSAEPGAPGFNFGSAVNATFNYTGSLAFNVGPPQNNNSSGDLNSDFFNGGAGISGYSGAGTLGGPANADFTSLASFLASSGSAANYQYGSFYAIDMGNLSAGTILTITHDDGVSVYQGGVRIGTTTSGPTSEVTESVTLAAGGPTILYFGRQNGAPSVLEVAVPEPASLALLGAGLLGLGFIRRRRTEAA</sequence>
<dbReference type="EMBL" id="FQZF01000005">
    <property type="protein sequence ID" value="SHI84011.1"/>
    <property type="molecule type" value="Genomic_DNA"/>
</dbReference>
<feature type="chain" id="PRO_5013110505" evidence="1">
    <location>
        <begin position="28"/>
        <end position="234"/>
    </location>
</feature>
<dbReference type="STRING" id="198092.SAMN02745194_01220"/>
<name>A0A1M6EEZ0_9PROT</name>
<evidence type="ECO:0000259" key="2">
    <source>
        <dbReference type="Pfam" id="PF07589"/>
    </source>
</evidence>
<dbReference type="NCBIfam" id="TIGR02595">
    <property type="entry name" value="PEP_CTERM"/>
    <property type="match status" value="1"/>
</dbReference>
<protein>
    <submittedName>
        <fullName evidence="3">VPLPA-CTERM protein sorting domain-containing protein</fullName>
    </submittedName>
</protein>
<keyword evidence="1" id="KW-0732">Signal</keyword>
<dbReference type="AlphaFoldDB" id="A0A1M6EEZ0"/>